<accession>A0A0N1IFL9</accession>
<reference evidence="1 2" key="1">
    <citation type="journal article" date="2015" name="Nat. Commun.">
        <title>Outbred genome sequencing and CRISPR/Cas9 gene editing in butterflies.</title>
        <authorList>
            <person name="Li X."/>
            <person name="Fan D."/>
            <person name="Zhang W."/>
            <person name="Liu G."/>
            <person name="Zhang L."/>
            <person name="Zhao L."/>
            <person name="Fang X."/>
            <person name="Chen L."/>
            <person name="Dong Y."/>
            <person name="Chen Y."/>
            <person name="Ding Y."/>
            <person name="Zhao R."/>
            <person name="Feng M."/>
            <person name="Zhu Y."/>
            <person name="Feng Y."/>
            <person name="Jiang X."/>
            <person name="Zhu D."/>
            <person name="Xiang H."/>
            <person name="Feng X."/>
            <person name="Li S."/>
            <person name="Wang J."/>
            <person name="Zhang G."/>
            <person name="Kronforst M.R."/>
            <person name="Wang W."/>
        </authorList>
    </citation>
    <scope>NUCLEOTIDE SEQUENCE [LARGE SCALE GENOMIC DNA]</scope>
    <source>
        <strain evidence="1">Ya'a_city_454_Pm</strain>
        <tissue evidence="1">Whole body</tissue>
    </source>
</reference>
<organism evidence="1 2">
    <name type="scientific">Papilio machaon</name>
    <name type="common">Old World swallowtail butterfly</name>
    <dbReference type="NCBI Taxonomy" id="76193"/>
    <lineage>
        <taxon>Eukaryota</taxon>
        <taxon>Metazoa</taxon>
        <taxon>Ecdysozoa</taxon>
        <taxon>Arthropoda</taxon>
        <taxon>Hexapoda</taxon>
        <taxon>Insecta</taxon>
        <taxon>Pterygota</taxon>
        <taxon>Neoptera</taxon>
        <taxon>Endopterygota</taxon>
        <taxon>Lepidoptera</taxon>
        <taxon>Glossata</taxon>
        <taxon>Ditrysia</taxon>
        <taxon>Papilionoidea</taxon>
        <taxon>Papilionidae</taxon>
        <taxon>Papilioninae</taxon>
        <taxon>Papilio</taxon>
    </lineage>
</organism>
<keyword evidence="2" id="KW-1185">Reference proteome</keyword>
<proteinExistence type="predicted"/>
<dbReference type="EMBL" id="KQ460651">
    <property type="protein sequence ID" value="KPJ13023.1"/>
    <property type="molecule type" value="Genomic_DNA"/>
</dbReference>
<evidence type="ECO:0000313" key="1">
    <source>
        <dbReference type="EMBL" id="KPJ13023.1"/>
    </source>
</evidence>
<dbReference type="AlphaFoldDB" id="A0A0N1IFL9"/>
<gene>
    <name evidence="1" type="ORF">RR48_05411</name>
</gene>
<dbReference type="Proteomes" id="UP000053240">
    <property type="component" value="Unassembled WGS sequence"/>
</dbReference>
<evidence type="ECO:0000313" key="2">
    <source>
        <dbReference type="Proteomes" id="UP000053240"/>
    </source>
</evidence>
<protein>
    <submittedName>
        <fullName evidence="1">Uncharacterized protein</fullName>
    </submittedName>
</protein>
<sequence>MYDFDSNNKVPGIYWLKQPIDDLKIKITIKPQTTAINLPKYEEFMNISTTADLEKIDNNKNEEYIFKWQEKVFSTWEINNYSEIHNCITETQLDHHNTLNSIVYKPQKVFTYIHKDYYLPLPLDLKKTQYQTDNFNLLLCFENLNLDGRFSGSFGGTSSMRQLYRSEDSMIEKSSWIAMHVVFDNSKYTDNSIRTELKNKLN</sequence>
<name>A0A0N1IFL9_PAPMA</name>
<dbReference type="InParanoid" id="A0A0N1IFL9"/>